<keyword evidence="7" id="KW-1185">Reference proteome</keyword>
<keyword evidence="2 4" id="KW-0238">DNA-binding</keyword>
<dbReference type="Gene3D" id="1.10.357.10">
    <property type="entry name" value="Tetracycline Repressor, domain 2"/>
    <property type="match status" value="1"/>
</dbReference>
<evidence type="ECO:0000313" key="7">
    <source>
        <dbReference type="Proteomes" id="UP001556692"/>
    </source>
</evidence>
<evidence type="ECO:0000313" key="6">
    <source>
        <dbReference type="EMBL" id="MEX0406229.1"/>
    </source>
</evidence>
<keyword evidence="3" id="KW-0804">Transcription</keyword>
<dbReference type="PROSITE" id="PS50977">
    <property type="entry name" value="HTH_TETR_2"/>
    <property type="match status" value="1"/>
</dbReference>
<sequence>MSTTKANSRERILAAAAELARNAGPGSLSLDAIAHQAGVSKGGLLYNFPTKAKLLQGLVEKHLGEMEQSLDAAAARGEPLLAAYMRLMEGSSAEERPPASWIFSAIAEDPEFLAPINQFRRRLLARLRAETHDLAGVLVAFFAMEGLLCMKLFDDELLDAEDRRLIIERARAVAGGGS</sequence>
<feature type="domain" description="HTH tetR-type" evidence="5">
    <location>
        <begin position="6"/>
        <end position="66"/>
    </location>
</feature>
<feature type="DNA-binding region" description="H-T-H motif" evidence="4">
    <location>
        <begin position="29"/>
        <end position="48"/>
    </location>
</feature>
<dbReference type="Proteomes" id="UP001556692">
    <property type="component" value="Unassembled WGS sequence"/>
</dbReference>
<evidence type="ECO:0000256" key="2">
    <source>
        <dbReference type="ARBA" id="ARBA00023125"/>
    </source>
</evidence>
<gene>
    <name evidence="6" type="ORF">ABGN05_11180</name>
</gene>
<protein>
    <submittedName>
        <fullName evidence="6">TetR family transcriptional regulator</fullName>
    </submittedName>
</protein>
<evidence type="ECO:0000256" key="4">
    <source>
        <dbReference type="PROSITE-ProRule" id="PRU00335"/>
    </source>
</evidence>
<dbReference type="Pfam" id="PF00440">
    <property type="entry name" value="TetR_N"/>
    <property type="match status" value="1"/>
</dbReference>
<proteinExistence type="predicted"/>
<dbReference type="EMBL" id="JBDPGJ010000002">
    <property type="protein sequence ID" value="MEX0406229.1"/>
    <property type="molecule type" value="Genomic_DNA"/>
</dbReference>
<dbReference type="PANTHER" id="PTHR30055:SF234">
    <property type="entry name" value="HTH-TYPE TRANSCRIPTIONAL REGULATOR BETI"/>
    <property type="match status" value="1"/>
</dbReference>
<reference evidence="6 7" key="1">
    <citation type="submission" date="2024-05" db="EMBL/GenBank/DDBJ databases">
        <authorList>
            <person name="Jiang F."/>
        </authorList>
    </citation>
    <scope>NUCLEOTIDE SEQUENCE [LARGE SCALE GENOMIC DNA]</scope>
    <source>
        <strain evidence="6 7">LZ166</strain>
    </source>
</reference>
<dbReference type="InterPro" id="IPR001647">
    <property type="entry name" value="HTH_TetR"/>
</dbReference>
<dbReference type="InterPro" id="IPR041479">
    <property type="entry name" value="TetR_CgmR_C"/>
</dbReference>
<name>A0ABV3SHJ4_9HYPH</name>
<organism evidence="6 7">
    <name type="scientific">Aquibium pacificus</name>
    <dbReference type="NCBI Taxonomy" id="3153579"/>
    <lineage>
        <taxon>Bacteria</taxon>
        <taxon>Pseudomonadati</taxon>
        <taxon>Pseudomonadota</taxon>
        <taxon>Alphaproteobacteria</taxon>
        <taxon>Hyphomicrobiales</taxon>
        <taxon>Phyllobacteriaceae</taxon>
        <taxon>Aquibium</taxon>
    </lineage>
</organism>
<dbReference type="InterPro" id="IPR009057">
    <property type="entry name" value="Homeodomain-like_sf"/>
</dbReference>
<dbReference type="Pfam" id="PF17937">
    <property type="entry name" value="TetR_C_28"/>
    <property type="match status" value="1"/>
</dbReference>
<dbReference type="PANTHER" id="PTHR30055">
    <property type="entry name" value="HTH-TYPE TRANSCRIPTIONAL REGULATOR RUTR"/>
    <property type="match status" value="1"/>
</dbReference>
<dbReference type="RefSeq" id="WP_367954091.1">
    <property type="nucleotide sequence ID" value="NZ_JBDPGJ010000002.1"/>
</dbReference>
<accession>A0ABV3SHJ4</accession>
<dbReference type="InterPro" id="IPR050109">
    <property type="entry name" value="HTH-type_TetR-like_transc_reg"/>
</dbReference>
<evidence type="ECO:0000259" key="5">
    <source>
        <dbReference type="PROSITE" id="PS50977"/>
    </source>
</evidence>
<dbReference type="SUPFAM" id="SSF46689">
    <property type="entry name" value="Homeodomain-like"/>
    <property type="match status" value="1"/>
</dbReference>
<dbReference type="PRINTS" id="PR00455">
    <property type="entry name" value="HTHTETR"/>
</dbReference>
<evidence type="ECO:0000256" key="3">
    <source>
        <dbReference type="ARBA" id="ARBA00023163"/>
    </source>
</evidence>
<keyword evidence="1" id="KW-0805">Transcription regulation</keyword>
<evidence type="ECO:0000256" key="1">
    <source>
        <dbReference type="ARBA" id="ARBA00023015"/>
    </source>
</evidence>
<comment type="caution">
    <text evidence="6">The sequence shown here is derived from an EMBL/GenBank/DDBJ whole genome shotgun (WGS) entry which is preliminary data.</text>
</comment>